<dbReference type="Gene3D" id="1.20.120.450">
    <property type="entry name" value="dinb family like domain"/>
    <property type="match status" value="1"/>
</dbReference>
<name>A0ABT7GUU3_9ACTN</name>
<dbReference type="InterPro" id="IPR017517">
    <property type="entry name" value="Maleyloyr_isom"/>
</dbReference>
<dbReference type="RefSeq" id="WP_285342231.1">
    <property type="nucleotide sequence ID" value="NZ_JASITI010000014.1"/>
</dbReference>
<dbReference type="EMBL" id="JASITI010000014">
    <property type="protein sequence ID" value="MDK9496654.1"/>
    <property type="molecule type" value="Genomic_DNA"/>
</dbReference>
<comment type="caution">
    <text evidence="2">The sequence shown here is derived from an EMBL/GenBank/DDBJ whole genome shotgun (WGS) entry which is preliminary data.</text>
</comment>
<sequence length="188" mass="19922">MTQDIQLLEKALTHTAQLLGNTTPGQYGLPTPCEDFDVRALASHMVAGNPYFATLAGGGAADFGLFGQDNIGERQPGEVYAEGVKEALAAWQAEGALQRHMPLPGGGLGPRLADVYLLEAVLHGWDLATATGQDRAGDPDAVEAVFRRWYGNYPDAARPQTGLFGPAKAVAEDAPVLDRLAAYFGRTV</sequence>
<dbReference type="NCBIfam" id="TIGR03083">
    <property type="entry name" value="maleylpyruvate isomerase family mycothiol-dependent enzyme"/>
    <property type="match status" value="1"/>
</dbReference>
<dbReference type="SUPFAM" id="SSF109854">
    <property type="entry name" value="DinB/YfiT-like putative metalloenzymes"/>
    <property type="match status" value="1"/>
</dbReference>
<dbReference type="InterPro" id="IPR017520">
    <property type="entry name" value="CHP03086"/>
</dbReference>
<gene>
    <name evidence="2" type="ORF">QEZ40_001262</name>
</gene>
<dbReference type="InterPro" id="IPR024344">
    <property type="entry name" value="MDMPI_metal-binding"/>
</dbReference>
<proteinExistence type="predicted"/>
<protein>
    <submittedName>
        <fullName evidence="2">TIGR03086 family metal-binding protein</fullName>
    </submittedName>
</protein>
<evidence type="ECO:0000313" key="3">
    <source>
        <dbReference type="Proteomes" id="UP001223390"/>
    </source>
</evidence>
<feature type="domain" description="Mycothiol-dependent maleylpyruvate isomerase metal-binding" evidence="1">
    <location>
        <begin position="10"/>
        <end position="128"/>
    </location>
</feature>
<organism evidence="2 3">
    <name type="scientific">Streptomyces katrae</name>
    <dbReference type="NCBI Taxonomy" id="68223"/>
    <lineage>
        <taxon>Bacteria</taxon>
        <taxon>Bacillati</taxon>
        <taxon>Actinomycetota</taxon>
        <taxon>Actinomycetes</taxon>
        <taxon>Kitasatosporales</taxon>
        <taxon>Streptomycetaceae</taxon>
        <taxon>Streptomyces</taxon>
    </lineage>
</organism>
<reference evidence="2 3" key="1">
    <citation type="submission" date="2023-05" db="EMBL/GenBank/DDBJ databases">
        <title>Sequencing and Assembly of Streptomyces sp. NP73.</title>
        <authorList>
            <person name="Konwar A.N."/>
            <person name="Saikia K."/>
            <person name="Thakur D."/>
        </authorList>
    </citation>
    <scope>NUCLEOTIDE SEQUENCE [LARGE SCALE GENOMIC DNA]</scope>
    <source>
        <strain evidence="2 3">NP73</strain>
    </source>
</reference>
<dbReference type="NCBIfam" id="TIGR03086">
    <property type="entry name" value="TIGR03086 family metal-binding protein"/>
    <property type="match status" value="1"/>
</dbReference>
<dbReference type="Pfam" id="PF11716">
    <property type="entry name" value="MDMPI_N"/>
    <property type="match status" value="1"/>
</dbReference>
<dbReference type="Proteomes" id="UP001223390">
    <property type="component" value="Unassembled WGS sequence"/>
</dbReference>
<evidence type="ECO:0000313" key="2">
    <source>
        <dbReference type="EMBL" id="MDK9496654.1"/>
    </source>
</evidence>
<keyword evidence="3" id="KW-1185">Reference proteome</keyword>
<accession>A0ABT7GUU3</accession>
<evidence type="ECO:0000259" key="1">
    <source>
        <dbReference type="Pfam" id="PF11716"/>
    </source>
</evidence>
<dbReference type="InterPro" id="IPR034660">
    <property type="entry name" value="DinB/YfiT-like"/>
</dbReference>